<organism evidence="1 2">
    <name type="scientific">Hohenbuehelia grisea</name>
    <dbReference type="NCBI Taxonomy" id="104357"/>
    <lineage>
        <taxon>Eukaryota</taxon>
        <taxon>Fungi</taxon>
        <taxon>Dikarya</taxon>
        <taxon>Basidiomycota</taxon>
        <taxon>Agaricomycotina</taxon>
        <taxon>Agaricomycetes</taxon>
        <taxon>Agaricomycetidae</taxon>
        <taxon>Agaricales</taxon>
        <taxon>Pleurotineae</taxon>
        <taxon>Pleurotaceae</taxon>
        <taxon>Hohenbuehelia</taxon>
    </lineage>
</organism>
<gene>
    <name evidence="1" type="ORF">HGRIS_014570</name>
</gene>
<dbReference type="Proteomes" id="UP001556367">
    <property type="component" value="Unassembled WGS sequence"/>
</dbReference>
<protein>
    <submittedName>
        <fullName evidence="1">Uncharacterized protein</fullName>
    </submittedName>
</protein>
<evidence type="ECO:0000313" key="2">
    <source>
        <dbReference type="Proteomes" id="UP001556367"/>
    </source>
</evidence>
<keyword evidence="2" id="KW-1185">Reference proteome</keyword>
<evidence type="ECO:0000313" key="1">
    <source>
        <dbReference type="EMBL" id="KAL0959306.1"/>
    </source>
</evidence>
<proteinExistence type="predicted"/>
<accession>A0ABR3JW30</accession>
<name>A0ABR3JW30_9AGAR</name>
<reference evidence="2" key="1">
    <citation type="submission" date="2024-06" db="EMBL/GenBank/DDBJ databases">
        <title>Multi-omics analyses provide insights into the biosynthesis of the anticancer antibiotic pleurotin in Hohenbuehelia grisea.</title>
        <authorList>
            <person name="Weaver J.A."/>
            <person name="Alberti F."/>
        </authorList>
    </citation>
    <scope>NUCLEOTIDE SEQUENCE [LARGE SCALE GENOMIC DNA]</scope>
    <source>
        <strain evidence="2">T-177</strain>
    </source>
</reference>
<comment type="caution">
    <text evidence="1">The sequence shown here is derived from an EMBL/GenBank/DDBJ whole genome shotgun (WGS) entry which is preliminary data.</text>
</comment>
<sequence>MVNGAAARATRCFRLHQFYTSSQAIIAVQEGDWYKDHNDYTQELENDNMVLLGTHGE</sequence>
<dbReference type="EMBL" id="JASNQZ010000003">
    <property type="protein sequence ID" value="KAL0959306.1"/>
    <property type="molecule type" value="Genomic_DNA"/>
</dbReference>